<dbReference type="EMBL" id="JAVDWR010000001">
    <property type="protein sequence ID" value="MDR7119356.1"/>
    <property type="molecule type" value="Genomic_DNA"/>
</dbReference>
<evidence type="ECO:0000313" key="1">
    <source>
        <dbReference type="EMBL" id="MDR7119356.1"/>
    </source>
</evidence>
<keyword evidence="2" id="KW-1185">Reference proteome</keyword>
<comment type="caution">
    <text evidence="1">The sequence shown here is derived from an EMBL/GenBank/DDBJ whole genome shotgun (WGS) entry which is preliminary data.</text>
</comment>
<name>A0ABU1VUF3_9GAMM</name>
<evidence type="ECO:0000313" key="2">
    <source>
        <dbReference type="Proteomes" id="UP001257909"/>
    </source>
</evidence>
<protein>
    <submittedName>
        <fullName evidence="1">Uncharacterized protein</fullName>
    </submittedName>
</protein>
<sequence>MVDRSFNQFYCLSWYLAPQYSGGGKPRPYNLLILIRISVGATFMVARSF</sequence>
<proteinExistence type="predicted"/>
<dbReference type="Proteomes" id="UP001257909">
    <property type="component" value="Unassembled WGS sequence"/>
</dbReference>
<gene>
    <name evidence="1" type="ORF">J2W69_000271</name>
</gene>
<accession>A0ABU1VUF3</accession>
<reference evidence="1 2" key="1">
    <citation type="submission" date="2023-07" db="EMBL/GenBank/DDBJ databases">
        <title>Sorghum-associated microbial communities from plants grown in Nebraska, USA.</title>
        <authorList>
            <person name="Schachtman D."/>
        </authorList>
    </citation>
    <scope>NUCLEOTIDE SEQUENCE [LARGE SCALE GENOMIC DNA]</scope>
    <source>
        <strain evidence="1 2">4138</strain>
    </source>
</reference>
<organism evidence="1 2">
    <name type="scientific">Rheinheimera soli</name>
    <dbReference type="NCBI Taxonomy" id="443616"/>
    <lineage>
        <taxon>Bacteria</taxon>
        <taxon>Pseudomonadati</taxon>
        <taxon>Pseudomonadota</taxon>
        <taxon>Gammaproteobacteria</taxon>
        <taxon>Chromatiales</taxon>
        <taxon>Chromatiaceae</taxon>
        <taxon>Rheinheimera</taxon>
    </lineage>
</organism>